<proteinExistence type="predicted"/>
<keyword evidence="1" id="KW-0812">Transmembrane</keyword>
<dbReference type="InterPro" id="IPR002656">
    <property type="entry name" value="Acyl_transf_3_dom"/>
</dbReference>
<evidence type="ECO:0000313" key="3">
    <source>
        <dbReference type="EMBL" id="RCJ09827.1"/>
    </source>
</evidence>
<dbReference type="InterPro" id="IPR050879">
    <property type="entry name" value="Acyltransferase_3"/>
</dbReference>
<name>A0A367PRU6_CUPNE</name>
<feature type="transmembrane region" description="Helical" evidence="1">
    <location>
        <begin position="249"/>
        <end position="266"/>
    </location>
</feature>
<dbReference type="Proteomes" id="UP000253501">
    <property type="component" value="Unassembled WGS sequence"/>
</dbReference>
<protein>
    <submittedName>
        <fullName evidence="3">Acyltransferase</fullName>
    </submittedName>
</protein>
<dbReference type="PANTHER" id="PTHR23028">
    <property type="entry name" value="ACETYLTRANSFERASE"/>
    <property type="match status" value="1"/>
</dbReference>
<gene>
    <name evidence="3" type="ORF">DDK22_04210</name>
</gene>
<evidence type="ECO:0000256" key="1">
    <source>
        <dbReference type="SAM" id="Phobius"/>
    </source>
</evidence>
<sequence>MKLENLEAARGFAALYVLLHHLDPLAGTRLQPLLRFGQEAVIMFFLVSGFVIYLSYAKSKGGQTPGEFMWRRALRIYPIFILALGLAVLANAVKGDMSCLTVQDLVGNLLMLQDIARVKGGTWVAPLCTNTPLWSLSYEWWFYVAFTGLFLGGSLSGHNSKRIAVAAIVIFGTLAYIALPAQPFLFASYFCLWWAGLELAMEYVETGSISLRGQRFSIALMLVGAALWALLAIRFVAAGRPLSTGAEPVLQIRHFATGIILVLAVVLGRRFGTVPKQFVMAFSRIAPISYGLYVSHQPVIILVHELDLPRIAEICISILCALACAYILELVFQPAVMRVFSEMGLTKRPREAR</sequence>
<evidence type="ECO:0000259" key="2">
    <source>
        <dbReference type="Pfam" id="PF01757"/>
    </source>
</evidence>
<feature type="transmembrane region" description="Helical" evidence="1">
    <location>
        <begin position="140"/>
        <end position="156"/>
    </location>
</feature>
<keyword evidence="1" id="KW-1133">Transmembrane helix</keyword>
<dbReference type="AlphaFoldDB" id="A0A367PRU6"/>
<feature type="transmembrane region" description="Helical" evidence="1">
    <location>
        <begin position="308"/>
        <end position="328"/>
    </location>
</feature>
<dbReference type="EMBL" id="QDHA01000008">
    <property type="protein sequence ID" value="RCJ09827.1"/>
    <property type="molecule type" value="Genomic_DNA"/>
</dbReference>
<feature type="domain" description="Acyltransferase 3" evidence="2">
    <location>
        <begin position="5"/>
        <end position="328"/>
    </location>
</feature>
<dbReference type="Pfam" id="PF01757">
    <property type="entry name" value="Acyl_transf_3"/>
    <property type="match status" value="1"/>
</dbReference>
<dbReference type="GO" id="GO:0016747">
    <property type="term" value="F:acyltransferase activity, transferring groups other than amino-acyl groups"/>
    <property type="evidence" value="ECO:0007669"/>
    <property type="project" value="InterPro"/>
</dbReference>
<feature type="transmembrane region" description="Helical" evidence="1">
    <location>
        <begin position="40"/>
        <end position="56"/>
    </location>
</feature>
<accession>A0A367PRU6</accession>
<comment type="caution">
    <text evidence="3">The sequence shown here is derived from an EMBL/GenBank/DDBJ whole genome shotgun (WGS) entry which is preliminary data.</text>
</comment>
<reference evidence="3 4" key="1">
    <citation type="submission" date="2018-04" db="EMBL/GenBank/DDBJ databases">
        <title>Cupriavidus necator CR12 genome sequencing and assembly.</title>
        <authorList>
            <person name="Ben Fekih I."/>
            <person name="Mazhar H.S."/>
            <person name="Bello S.K."/>
            <person name="Rensing C."/>
        </authorList>
    </citation>
    <scope>NUCLEOTIDE SEQUENCE [LARGE SCALE GENOMIC DNA]</scope>
    <source>
        <strain evidence="3 4">CR12</strain>
    </source>
</reference>
<feature type="transmembrane region" description="Helical" evidence="1">
    <location>
        <begin position="76"/>
        <end position="93"/>
    </location>
</feature>
<dbReference type="RefSeq" id="WP_114130850.1">
    <property type="nucleotide sequence ID" value="NZ_CP068435.1"/>
</dbReference>
<evidence type="ECO:0000313" key="4">
    <source>
        <dbReference type="Proteomes" id="UP000253501"/>
    </source>
</evidence>
<keyword evidence="3" id="KW-0808">Transferase</keyword>
<feature type="transmembrane region" description="Helical" evidence="1">
    <location>
        <begin position="163"/>
        <end position="179"/>
    </location>
</feature>
<keyword evidence="3" id="KW-0012">Acyltransferase</keyword>
<organism evidence="3 4">
    <name type="scientific">Cupriavidus necator</name>
    <name type="common">Alcaligenes eutrophus</name>
    <name type="synonym">Ralstonia eutropha</name>
    <dbReference type="NCBI Taxonomy" id="106590"/>
    <lineage>
        <taxon>Bacteria</taxon>
        <taxon>Pseudomonadati</taxon>
        <taxon>Pseudomonadota</taxon>
        <taxon>Betaproteobacteria</taxon>
        <taxon>Burkholderiales</taxon>
        <taxon>Burkholderiaceae</taxon>
        <taxon>Cupriavidus</taxon>
    </lineage>
</organism>
<feature type="transmembrane region" description="Helical" evidence="1">
    <location>
        <begin position="216"/>
        <end position="237"/>
    </location>
</feature>
<keyword evidence="1" id="KW-0472">Membrane</keyword>